<keyword evidence="8" id="KW-1185">Reference proteome</keyword>
<evidence type="ECO:0000256" key="2">
    <source>
        <dbReference type="ARBA" id="ARBA00022771"/>
    </source>
</evidence>
<dbReference type="GO" id="GO:0006355">
    <property type="term" value="P:regulation of DNA-templated transcription"/>
    <property type="evidence" value="ECO:0007669"/>
    <property type="project" value="InterPro"/>
</dbReference>
<dbReference type="GO" id="GO:0008270">
    <property type="term" value="F:zinc ion binding"/>
    <property type="evidence" value="ECO:0007669"/>
    <property type="project" value="UniProtKB-KW"/>
</dbReference>
<dbReference type="InterPro" id="IPR013088">
    <property type="entry name" value="Znf_NHR/GATA"/>
</dbReference>
<dbReference type="PANTHER" id="PTHR45658:SF122">
    <property type="entry name" value="GATA ZINC FINGER DOMAIN-CONTAINING PROTEIN 6"/>
    <property type="match status" value="1"/>
</dbReference>
<dbReference type="SUPFAM" id="SSF57716">
    <property type="entry name" value="Glucocorticoid receptor-like (DNA-binding domain)"/>
    <property type="match status" value="1"/>
</dbReference>
<evidence type="ECO:0000256" key="3">
    <source>
        <dbReference type="ARBA" id="ARBA00022833"/>
    </source>
</evidence>
<dbReference type="STRING" id="765915.A0A1Y2HTV4"/>
<name>A0A1Y2HTV4_9FUNG</name>
<evidence type="ECO:0000256" key="1">
    <source>
        <dbReference type="ARBA" id="ARBA00022723"/>
    </source>
</evidence>
<keyword evidence="1" id="KW-0479">Metal-binding</keyword>
<dbReference type="EMBL" id="MCFL01000010">
    <property type="protein sequence ID" value="ORZ38026.1"/>
    <property type="molecule type" value="Genomic_DNA"/>
</dbReference>
<dbReference type="Proteomes" id="UP000193411">
    <property type="component" value="Unassembled WGS sequence"/>
</dbReference>
<feature type="region of interest" description="Disordered" evidence="5">
    <location>
        <begin position="15"/>
        <end position="44"/>
    </location>
</feature>
<protein>
    <recommendedName>
        <fullName evidence="6">GATA-type domain-containing protein</fullName>
    </recommendedName>
</protein>
<dbReference type="OrthoDB" id="2162994at2759"/>
<dbReference type="PROSITE" id="PS50114">
    <property type="entry name" value="GATA_ZN_FINGER_2"/>
    <property type="match status" value="1"/>
</dbReference>
<keyword evidence="2 4" id="KW-0863">Zinc-finger</keyword>
<proteinExistence type="predicted"/>
<feature type="domain" description="GATA-type" evidence="6">
    <location>
        <begin position="29"/>
        <end position="63"/>
    </location>
</feature>
<dbReference type="AlphaFoldDB" id="A0A1Y2HTV4"/>
<dbReference type="SMART" id="SM00401">
    <property type="entry name" value="ZnF_GATA"/>
    <property type="match status" value="1"/>
</dbReference>
<feature type="non-terminal residue" evidence="7">
    <location>
        <position position="1"/>
    </location>
</feature>
<sequence>AMRDMEVIRSKRLLAGQRVRPRKRQRTGPPPGGRCHSCSATETPEWRRGPDGRATLCNACGLHWYDL</sequence>
<organism evidence="7 8">
    <name type="scientific">Catenaria anguillulae PL171</name>
    <dbReference type="NCBI Taxonomy" id="765915"/>
    <lineage>
        <taxon>Eukaryota</taxon>
        <taxon>Fungi</taxon>
        <taxon>Fungi incertae sedis</taxon>
        <taxon>Blastocladiomycota</taxon>
        <taxon>Blastocladiomycetes</taxon>
        <taxon>Blastocladiales</taxon>
        <taxon>Catenariaceae</taxon>
        <taxon>Catenaria</taxon>
    </lineage>
</organism>
<evidence type="ECO:0000313" key="8">
    <source>
        <dbReference type="Proteomes" id="UP000193411"/>
    </source>
</evidence>
<dbReference type="PROSITE" id="PS00344">
    <property type="entry name" value="GATA_ZN_FINGER_1"/>
    <property type="match status" value="1"/>
</dbReference>
<evidence type="ECO:0000259" key="6">
    <source>
        <dbReference type="PROSITE" id="PS50114"/>
    </source>
</evidence>
<dbReference type="Gene3D" id="3.30.50.10">
    <property type="entry name" value="Erythroid Transcription Factor GATA-1, subunit A"/>
    <property type="match status" value="1"/>
</dbReference>
<dbReference type="GO" id="GO:0043565">
    <property type="term" value="F:sequence-specific DNA binding"/>
    <property type="evidence" value="ECO:0007669"/>
    <property type="project" value="InterPro"/>
</dbReference>
<dbReference type="InterPro" id="IPR000679">
    <property type="entry name" value="Znf_GATA"/>
</dbReference>
<dbReference type="InterPro" id="IPR051140">
    <property type="entry name" value="GATA_TF"/>
</dbReference>
<keyword evidence="3" id="KW-0862">Zinc</keyword>
<evidence type="ECO:0000256" key="4">
    <source>
        <dbReference type="PROSITE-ProRule" id="PRU00094"/>
    </source>
</evidence>
<evidence type="ECO:0000256" key="5">
    <source>
        <dbReference type="SAM" id="MobiDB-lite"/>
    </source>
</evidence>
<dbReference type="Pfam" id="PF00320">
    <property type="entry name" value="GATA"/>
    <property type="match status" value="1"/>
</dbReference>
<dbReference type="PANTHER" id="PTHR45658">
    <property type="entry name" value="GATA TRANSCRIPTION FACTOR"/>
    <property type="match status" value="1"/>
</dbReference>
<dbReference type="CDD" id="cd00202">
    <property type="entry name" value="ZnF_GATA"/>
    <property type="match status" value="1"/>
</dbReference>
<evidence type="ECO:0000313" key="7">
    <source>
        <dbReference type="EMBL" id="ORZ38026.1"/>
    </source>
</evidence>
<accession>A0A1Y2HTV4</accession>
<reference evidence="7 8" key="1">
    <citation type="submission" date="2016-07" db="EMBL/GenBank/DDBJ databases">
        <title>Pervasive Adenine N6-methylation of Active Genes in Fungi.</title>
        <authorList>
            <consortium name="DOE Joint Genome Institute"/>
            <person name="Mondo S.J."/>
            <person name="Dannebaum R.O."/>
            <person name="Kuo R.C."/>
            <person name="Labutti K."/>
            <person name="Haridas S."/>
            <person name="Kuo A."/>
            <person name="Salamov A."/>
            <person name="Ahrendt S.R."/>
            <person name="Lipzen A."/>
            <person name="Sullivan W."/>
            <person name="Andreopoulos W.B."/>
            <person name="Clum A."/>
            <person name="Lindquist E."/>
            <person name="Daum C."/>
            <person name="Ramamoorthy G.K."/>
            <person name="Gryganskyi A."/>
            <person name="Culley D."/>
            <person name="Magnuson J.K."/>
            <person name="James T.Y."/>
            <person name="O'Malley M.A."/>
            <person name="Stajich J.E."/>
            <person name="Spatafora J.W."/>
            <person name="Visel A."/>
            <person name="Grigoriev I.V."/>
        </authorList>
    </citation>
    <scope>NUCLEOTIDE SEQUENCE [LARGE SCALE GENOMIC DNA]</scope>
    <source>
        <strain evidence="7 8">PL171</strain>
    </source>
</reference>
<gene>
    <name evidence="7" type="ORF">BCR44DRAFT_1384694</name>
</gene>
<comment type="caution">
    <text evidence="7">The sequence shown here is derived from an EMBL/GenBank/DDBJ whole genome shotgun (WGS) entry which is preliminary data.</text>
</comment>
<feature type="non-terminal residue" evidence="7">
    <location>
        <position position="67"/>
    </location>
</feature>